<dbReference type="EMBL" id="FZOQ01000066">
    <property type="protein sequence ID" value="SNT36721.1"/>
    <property type="molecule type" value="Genomic_DNA"/>
</dbReference>
<proteinExistence type="predicted"/>
<dbReference type="InterPro" id="IPR013416">
    <property type="entry name" value="CHP02587_IM"/>
</dbReference>
<evidence type="ECO:0000313" key="2">
    <source>
        <dbReference type="EMBL" id="SNT36721.1"/>
    </source>
</evidence>
<keyword evidence="3" id="KW-1185">Reference proteome</keyword>
<accession>A0A239M216</accession>
<evidence type="ECO:0000313" key="3">
    <source>
        <dbReference type="Proteomes" id="UP000198432"/>
    </source>
</evidence>
<dbReference type="AlphaFoldDB" id="A0A239M216"/>
<name>A0A239M216_9BACT</name>
<evidence type="ECO:0000256" key="1">
    <source>
        <dbReference type="SAM" id="Phobius"/>
    </source>
</evidence>
<feature type="transmembrane region" description="Helical" evidence="1">
    <location>
        <begin position="183"/>
        <end position="204"/>
    </location>
</feature>
<feature type="transmembrane region" description="Helical" evidence="1">
    <location>
        <begin position="247"/>
        <end position="274"/>
    </location>
</feature>
<dbReference type="Proteomes" id="UP000198432">
    <property type="component" value="Unassembled WGS sequence"/>
</dbReference>
<feature type="transmembrane region" description="Helical" evidence="1">
    <location>
        <begin position="12"/>
        <end position="31"/>
    </location>
</feature>
<feature type="transmembrane region" description="Helical" evidence="1">
    <location>
        <begin position="112"/>
        <end position="132"/>
    </location>
</feature>
<dbReference type="RefSeq" id="WP_245842915.1">
    <property type="nucleotide sequence ID" value="NZ_FZOQ01000066.1"/>
</dbReference>
<dbReference type="NCBIfam" id="TIGR02587">
    <property type="entry name" value="TIGR02587 family membrane protein"/>
    <property type="match status" value="1"/>
</dbReference>
<keyword evidence="1" id="KW-0472">Membrane</keyword>
<keyword evidence="1" id="KW-0812">Transmembrane</keyword>
<protein>
    <submittedName>
        <fullName evidence="2">Putative integral membrane protein TIGR02587</fullName>
    </submittedName>
</protein>
<feature type="transmembrane region" description="Helical" evidence="1">
    <location>
        <begin position="43"/>
        <end position="62"/>
    </location>
</feature>
<dbReference type="InterPro" id="IPR024464">
    <property type="entry name" value="DUF2391"/>
</dbReference>
<gene>
    <name evidence="2" type="ORF">SAMN06296052_1661</name>
</gene>
<feature type="transmembrane region" description="Helical" evidence="1">
    <location>
        <begin position="216"/>
        <end position="241"/>
    </location>
</feature>
<reference evidence="3" key="1">
    <citation type="submission" date="2017-06" db="EMBL/GenBank/DDBJ databases">
        <authorList>
            <person name="Varghese N."/>
            <person name="Submissions S."/>
        </authorList>
    </citation>
    <scope>NUCLEOTIDE SEQUENCE [LARGE SCALE GENOMIC DNA]</scope>
    <source>
        <strain evidence="3">NKM1</strain>
    </source>
</reference>
<sequence>MGSRPVKKSLQEYARGLAGGLLFSFPLLYTMEVWWHGFIADPAQLLVMVVVTYLLLLAYNKYAGVHDEATWKHIAVDSMEEMGIGFTISFGMLLILNRISISSLTFVDISKIIVEAMIVSIGVSIGTAQLGAGSSGGSHKEERSRSTREGVAALALCGAVVVAGSVAPTMEIFLLAVEAQPTHVFFMALVSIALSVMIVFFSDFRGAAHRPPGSKTYNMVFDTCLSFLIGLGASAFMLWFFGRFEDVTFYVCFAQVITLGVLASVGASAGRLLIK</sequence>
<dbReference type="Pfam" id="PF09622">
    <property type="entry name" value="DUF2391"/>
    <property type="match status" value="1"/>
</dbReference>
<organism evidence="2 3">
    <name type="scientific">Pontibacter ummariensis</name>
    <dbReference type="NCBI Taxonomy" id="1610492"/>
    <lineage>
        <taxon>Bacteria</taxon>
        <taxon>Pseudomonadati</taxon>
        <taxon>Bacteroidota</taxon>
        <taxon>Cytophagia</taxon>
        <taxon>Cytophagales</taxon>
        <taxon>Hymenobacteraceae</taxon>
        <taxon>Pontibacter</taxon>
    </lineage>
</organism>
<feature type="transmembrane region" description="Helical" evidence="1">
    <location>
        <begin position="153"/>
        <end position="177"/>
    </location>
</feature>
<feature type="transmembrane region" description="Helical" evidence="1">
    <location>
        <begin position="83"/>
        <end position="106"/>
    </location>
</feature>
<keyword evidence="1" id="KW-1133">Transmembrane helix</keyword>